<sequence>MSEQIKETAKEEVERVKALTKDAVRSGAYIYPFKGIAYFLSHPSIQKPLFNKLAPTITTGIGVTTFMFLFTYIPQLAVLAIFNGPIAVLSTVLLVLSESSTIANLLSRGFFLEDALIDTFDGTLVSRGMTEMVSEGRHIKPGSDPMAKLGKLMKKVTLRPLHPQALIRYLMYLPLNFIPVIGTVLFVLLQGRKHGPSAHARYFQLKGMSGPQREKFIEEHQAAYTSFGVPAVLLELIPIAGIFFAFTNAVGAALWAADLEQHGSTAPGLREQARKAE</sequence>
<protein>
    <submittedName>
        <fullName evidence="1">Uncharacterized protein</fullName>
    </submittedName>
</protein>
<proteinExistence type="predicted"/>
<gene>
    <name evidence="1" type="ORF">H2199_005501</name>
</gene>
<evidence type="ECO:0000313" key="2">
    <source>
        <dbReference type="Proteomes" id="UP001172680"/>
    </source>
</evidence>
<reference evidence="1" key="1">
    <citation type="submission" date="2022-10" db="EMBL/GenBank/DDBJ databases">
        <title>Culturing micro-colonial fungi from biological soil crusts in the Mojave desert and describing Neophaeococcomyces mojavensis, and introducing the new genera and species Taxawa tesnikishii.</title>
        <authorList>
            <person name="Kurbessoian T."/>
            <person name="Stajich J.E."/>
        </authorList>
    </citation>
    <scope>NUCLEOTIDE SEQUENCE</scope>
    <source>
        <strain evidence="1">JES_115</strain>
    </source>
</reference>
<accession>A0ACC2Z1Q2</accession>
<keyword evidence="2" id="KW-1185">Reference proteome</keyword>
<evidence type="ECO:0000313" key="1">
    <source>
        <dbReference type="EMBL" id="KAJ9641531.1"/>
    </source>
</evidence>
<comment type="caution">
    <text evidence="1">The sequence shown here is derived from an EMBL/GenBank/DDBJ whole genome shotgun (WGS) entry which is preliminary data.</text>
</comment>
<dbReference type="EMBL" id="JAPDRP010000015">
    <property type="protein sequence ID" value="KAJ9641531.1"/>
    <property type="molecule type" value="Genomic_DNA"/>
</dbReference>
<organism evidence="1 2">
    <name type="scientific">Coniosporium tulheliwenetii</name>
    <dbReference type="NCBI Taxonomy" id="3383036"/>
    <lineage>
        <taxon>Eukaryota</taxon>
        <taxon>Fungi</taxon>
        <taxon>Dikarya</taxon>
        <taxon>Ascomycota</taxon>
        <taxon>Pezizomycotina</taxon>
        <taxon>Dothideomycetes</taxon>
        <taxon>Dothideomycetes incertae sedis</taxon>
        <taxon>Coniosporium</taxon>
    </lineage>
</organism>
<name>A0ACC2Z1Q2_9PEZI</name>
<dbReference type="Proteomes" id="UP001172680">
    <property type="component" value="Unassembled WGS sequence"/>
</dbReference>